<reference evidence="2 3" key="1">
    <citation type="submission" date="2019-03" db="EMBL/GenBank/DDBJ databases">
        <title>Genomic Encyclopedia of Type Strains, Phase IV (KMG-IV): sequencing the most valuable type-strain genomes for metagenomic binning, comparative biology and taxonomic classification.</title>
        <authorList>
            <person name="Goeker M."/>
        </authorList>
    </citation>
    <scope>NUCLEOTIDE SEQUENCE [LARGE SCALE GENOMIC DNA]</scope>
    <source>
        <strain evidence="2 3">DSM 45934</strain>
    </source>
</reference>
<comment type="caution">
    <text evidence="2">The sequence shown here is derived from an EMBL/GenBank/DDBJ whole genome shotgun (WGS) entry which is preliminary data.</text>
</comment>
<dbReference type="Proteomes" id="UP000295680">
    <property type="component" value="Unassembled WGS sequence"/>
</dbReference>
<dbReference type="AlphaFoldDB" id="A0A4R2JZ63"/>
<dbReference type="Pfam" id="PF00561">
    <property type="entry name" value="Abhydrolase_1"/>
    <property type="match status" value="1"/>
</dbReference>
<evidence type="ECO:0000313" key="3">
    <source>
        <dbReference type="Proteomes" id="UP000295680"/>
    </source>
</evidence>
<dbReference type="InterPro" id="IPR029058">
    <property type="entry name" value="AB_hydrolase_fold"/>
</dbReference>
<dbReference type="OrthoDB" id="5431692at2"/>
<evidence type="ECO:0000259" key="1">
    <source>
        <dbReference type="Pfam" id="PF00561"/>
    </source>
</evidence>
<feature type="domain" description="AB hydrolase-1" evidence="1">
    <location>
        <begin position="26"/>
        <end position="143"/>
    </location>
</feature>
<keyword evidence="3" id="KW-1185">Reference proteome</keyword>
<name>A0A4R2JZ63_9PSEU</name>
<dbReference type="InterPro" id="IPR000639">
    <property type="entry name" value="Epox_hydrolase-like"/>
</dbReference>
<accession>A0A4R2JZ63</accession>
<organism evidence="2 3">
    <name type="scientific">Actinocrispum wychmicini</name>
    <dbReference type="NCBI Taxonomy" id="1213861"/>
    <lineage>
        <taxon>Bacteria</taxon>
        <taxon>Bacillati</taxon>
        <taxon>Actinomycetota</taxon>
        <taxon>Actinomycetes</taxon>
        <taxon>Pseudonocardiales</taxon>
        <taxon>Pseudonocardiaceae</taxon>
        <taxon>Actinocrispum</taxon>
    </lineage>
</organism>
<dbReference type="SUPFAM" id="SSF53474">
    <property type="entry name" value="alpha/beta-Hydrolases"/>
    <property type="match status" value="1"/>
</dbReference>
<dbReference type="InterPro" id="IPR051340">
    <property type="entry name" value="Haloalkane_dehalogenase"/>
</dbReference>
<dbReference type="EMBL" id="SLWS01000002">
    <property type="protein sequence ID" value="TCO62716.1"/>
    <property type="molecule type" value="Genomic_DNA"/>
</dbReference>
<protein>
    <submittedName>
        <fullName evidence="2">Pimeloyl-ACP methyl ester carboxylesterase</fullName>
    </submittedName>
</protein>
<dbReference type="GO" id="GO:0004301">
    <property type="term" value="F:epoxide hydrolase activity"/>
    <property type="evidence" value="ECO:0007669"/>
    <property type="project" value="TreeGrafter"/>
</dbReference>
<gene>
    <name evidence="2" type="ORF">EV192_102855</name>
</gene>
<dbReference type="PRINTS" id="PR00412">
    <property type="entry name" value="EPOXHYDRLASE"/>
</dbReference>
<proteinExistence type="predicted"/>
<evidence type="ECO:0000313" key="2">
    <source>
        <dbReference type="EMBL" id="TCO62716.1"/>
    </source>
</evidence>
<dbReference type="InterPro" id="IPR000073">
    <property type="entry name" value="AB_hydrolase_1"/>
</dbReference>
<dbReference type="PANTHER" id="PTHR42977">
    <property type="entry name" value="HYDROLASE-RELATED"/>
    <property type="match status" value="1"/>
</dbReference>
<dbReference type="PRINTS" id="PR00111">
    <property type="entry name" value="ABHYDROLASE"/>
</dbReference>
<sequence>MQVHHRYVKIQGHQVFYREAGPVDAPTVVLLHGFPTSSHMYRFLIPQLADRFHVVAPDYLGYGASDSPSVDEFEYSFASMASVIKDFLVELKIDRFALYIQDFGAPIGLRIATEHPEWVTAIVTQNGNAYFEGIGADYQPVLAGEPTEEHLRGAISAAATKGQYLDGEPDPSLVSPDSWLHDQTLLDRPGNDLIQFAMLRDYKTNVARYPQFHEYFRTSQVPLLAVWGNGDPIFVPAGASAFRTDLPDARIHLIDGGHFALEAHLDEIVALIRPFLSDSL</sequence>
<dbReference type="Gene3D" id="3.40.50.1820">
    <property type="entry name" value="alpha/beta hydrolase"/>
    <property type="match status" value="1"/>
</dbReference>
<dbReference type="PANTHER" id="PTHR42977:SF1">
    <property type="entry name" value="BLR6576 PROTEIN"/>
    <property type="match status" value="1"/>
</dbReference>
<dbReference type="RefSeq" id="WP_132114689.1">
    <property type="nucleotide sequence ID" value="NZ_SLWS01000002.1"/>
</dbReference>